<dbReference type="PANTHER" id="PTHR40788">
    <property type="entry name" value="CLR5 DOMAIN-CONTAINING PROTEIN-RELATED"/>
    <property type="match status" value="1"/>
</dbReference>
<keyword evidence="2" id="KW-1185">Reference proteome</keyword>
<evidence type="ECO:0000313" key="2">
    <source>
        <dbReference type="Proteomes" id="UP001138500"/>
    </source>
</evidence>
<proteinExistence type="predicted"/>
<evidence type="ECO:0000313" key="1">
    <source>
        <dbReference type="EMBL" id="KAH9836448.1"/>
    </source>
</evidence>
<name>A0A9W7SX34_9PEZI</name>
<comment type="caution">
    <text evidence="1">The sequence shown here is derived from an EMBL/GenBank/DDBJ whole genome shotgun (WGS) entry which is preliminary data.</text>
</comment>
<dbReference type="OrthoDB" id="2922289at2759"/>
<sequence>MDAVGMRPEKLYGSVWVFRPEPGCDVAGRSIQFHEPKEVRRGGKIPSRMARVFGRRMRYTLGWEPGMFVCA</sequence>
<gene>
    <name evidence="1" type="ORF">Tdes44962_MAKER08480</name>
</gene>
<dbReference type="AlphaFoldDB" id="A0A9W7SX34"/>
<dbReference type="PANTHER" id="PTHR40788:SF2">
    <property type="entry name" value="CLR5 DOMAIN-CONTAINING PROTEIN"/>
    <property type="match status" value="1"/>
</dbReference>
<reference evidence="1 2" key="1">
    <citation type="journal article" date="2018" name="IMA Fungus">
        <title>IMA Genome-F 10: Nine draft genome sequences of Claviceps purpurea s.lat., including C. arundinis, C. humidiphila, and C. cf. spartinae, pseudomolecules for the pitch canker pathogen Fusarium circinatum, draft genome of Davidsoniella eucalypti, Grosmannia galeiformis, Quambalaria eucalypti, and Teratosphaeria destructans.</title>
        <authorList>
            <person name="Wingfield B.D."/>
            <person name="Liu M."/>
            <person name="Nguyen H.D."/>
            <person name="Lane F.A."/>
            <person name="Morgan S.W."/>
            <person name="De Vos L."/>
            <person name="Wilken P.M."/>
            <person name="Duong T.A."/>
            <person name="Aylward J."/>
            <person name="Coetzee M.P."/>
            <person name="Dadej K."/>
            <person name="De Beer Z.W."/>
            <person name="Findlay W."/>
            <person name="Havenga M."/>
            <person name="Kolarik M."/>
            <person name="Menzies J.G."/>
            <person name="Naidoo K."/>
            <person name="Pochopski O."/>
            <person name="Shoukouhi P."/>
            <person name="Santana Q.C."/>
            <person name="Seifert K.A."/>
            <person name="Soal N."/>
            <person name="Steenkamp E.T."/>
            <person name="Tatham C.T."/>
            <person name="van der Nest M.A."/>
            <person name="Wingfield M.J."/>
        </authorList>
    </citation>
    <scope>NUCLEOTIDE SEQUENCE [LARGE SCALE GENOMIC DNA]</scope>
    <source>
        <strain evidence="1">CMW44962</strain>
    </source>
</reference>
<protein>
    <submittedName>
        <fullName evidence="1">Uncharacterized protein</fullName>
    </submittedName>
</protein>
<organism evidence="1 2">
    <name type="scientific">Teratosphaeria destructans</name>
    <dbReference type="NCBI Taxonomy" id="418781"/>
    <lineage>
        <taxon>Eukaryota</taxon>
        <taxon>Fungi</taxon>
        <taxon>Dikarya</taxon>
        <taxon>Ascomycota</taxon>
        <taxon>Pezizomycotina</taxon>
        <taxon>Dothideomycetes</taxon>
        <taxon>Dothideomycetidae</taxon>
        <taxon>Mycosphaerellales</taxon>
        <taxon>Teratosphaeriaceae</taxon>
        <taxon>Teratosphaeria</taxon>
    </lineage>
</organism>
<accession>A0A9W7SX34</accession>
<dbReference type="EMBL" id="RIBY02000868">
    <property type="protein sequence ID" value="KAH9836448.1"/>
    <property type="molecule type" value="Genomic_DNA"/>
</dbReference>
<dbReference type="Proteomes" id="UP001138500">
    <property type="component" value="Unassembled WGS sequence"/>
</dbReference>
<reference evidence="1 2" key="2">
    <citation type="journal article" date="2021" name="Curr. Genet.">
        <title>Genetic response to nitrogen starvation in the aggressive Eucalyptus foliar pathogen Teratosphaeria destructans.</title>
        <authorList>
            <person name="Havenga M."/>
            <person name="Wingfield B.D."/>
            <person name="Wingfield M.J."/>
            <person name="Dreyer L.L."/>
            <person name="Roets F."/>
            <person name="Aylward J."/>
        </authorList>
    </citation>
    <scope>NUCLEOTIDE SEQUENCE [LARGE SCALE GENOMIC DNA]</scope>
    <source>
        <strain evidence="1">CMW44962</strain>
    </source>
</reference>